<evidence type="ECO:0000313" key="1">
    <source>
        <dbReference type="EMBL" id="KAI9919951.1"/>
    </source>
</evidence>
<reference evidence="1 2" key="1">
    <citation type="journal article" date="2022" name="bioRxiv">
        <title>The genome of the oomycete Peronosclerospora sorghi, a cosmopolitan pathogen of maize and sorghum, is inflated with dispersed pseudogenes.</title>
        <authorList>
            <person name="Fletcher K."/>
            <person name="Martin F."/>
            <person name="Isakeit T."/>
            <person name="Cavanaugh K."/>
            <person name="Magill C."/>
            <person name="Michelmore R."/>
        </authorList>
    </citation>
    <scope>NUCLEOTIDE SEQUENCE [LARGE SCALE GENOMIC DNA]</scope>
    <source>
        <strain evidence="1">P6</strain>
    </source>
</reference>
<keyword evidence="2" id="KW-1185">Reference proteome</keyword>
<comment type="caution">
    <text evidence="1">The sequence shown here is derived from an EMBL/GenBank/DDBJ whole genome shotgun (WGS) entry which is preliminary data.</text>
</comment>
<sequence>MPSVRCVVLLVALATRVSLTGAKCIMTQTCVNPGNVPDSDRCIPHAHPEPVDPKPMTGDGWTRGDIGGGPCTRATDCHHHGTCRHGRCVCVNDGVAAGPFCNETQRQCPVYHASACCSWQQNHALADNFRVVATLFGQNRAGGCDACAANLLALWCGLVCAPTQAQFLTLAHAWPSTSYRPDPLTGKPHVKVLDLNVALDRAYTCAVYASCRHTALASMTSAMASALGFFTYQMQVGAIGHGQFLDLRFPASTNASFGPQNDAPAVLSCANYSNVPRSKLPTQAQTLPSIASSEARDKRCPCGACRATCDAHATGNSSDHEPRSTMPISLFHGFNPLLVASVYGFLAACIVGARHWSNTRV</sequence>
<gene>
    <name evidence="1" type="ORF">PsorP6_015927</name>
</gene>
<dbReference type="Proteomes" id="UP001163321">
    <property type="component" value="Chromosome 10"/>
</dbReference>
<proteinExistence type="predicted"/>
<protein>
    <submittedName>
        <fullName evidence="1">Uncharacterized protein</fullName>
    </submittedName>
</protein>
<dbReference type="EMBL" id="CM047589">
    <property type="protein sequence ID" value="KAI9919951.1"/>
    <property type="molecule type" value="Genomic_DNA"/>
</dbReference>
<name>A0ACC0WPN1_9STRA</name>
<organism evidence="1 2">
    <name type="scientific">Peronosclerospora sorghi</name>
    <dbReference type="NCBI Taxonomy" id="230839"/>
    <lineage>
        <taxon>Eukaryota</taxon>
        <taxon>Sar</taxon>
        <taxon>Stramenopiles</taxon>
        <taxon>Oomycota</taxon>
        <taxon>Peronosporomycetes</taxon>
        <taxon>Peronosporales</taxon>
        <taxon>Peronosporaceae</taxon>
        <taxon>Peronosclerospora</taxon>
    </lineage>
</organism>
<evidence type="ECO:0000313" key="2">
    <source>
        <dbReference type="Proteomes" id="UP001163321"/>
    </source>
</evidence>
<accession>A0ACC0WPN1</accession>